<evidence type="ECO:0000256" key="3">
    <source>
        <dbReference type="ARBA" id="ARBA00023163"/>
    </source>
</evidence>
<feature type="domain" description="HTH lacI-type" evidence="4">
    <location>
        <begin position="3"/>
        <end position="57"/>
    </location>
</feature>
<protein>
    <submittedName>
        <fullName evidence="5">LacI family DNA-binding transcriptional regulator</fullName>
    </submittedName>
</protein>
<dbReference type="CDD" id="cd01392">
    <property type="entry name" value="HTH_LacI"/>
    <property type="match status" value="1"/>
</dbReference>
<evidence type="ECO:0000313" key="5">
    <source>
        <dbReference type="EMBL" id="MFC0216040.1"/>
    </source>
</evidence>
<evidence type="ECO:0000313" key="6">
    <source>
        <dbReference type="Proteomes" id="UP001589776"/>
    </source>
</evidence>
<dbReference type="EMBL" id="JBHLWN010000107">
    <property type="protein sequence ID" value="MFC0216040.1"/>
    <property type="molecule type" value="Genomic_DNA"/>
</dbReference>
<dbReference type="CDD" id="cd06267">
    <property type="entry name" value="PBP1_LacI_sugar_binding-like"/>
    <property type="match status" value="1"/>
</dbReference>
<dbReference type="InterPro" id="IPR028082">
    <property type="entry name" value="Peripla_BP_I"/>
</dbReference>
<evidence type="ECO:0000256" key="1">
    <source>
        <dbReference type="ARBA" id="ARBA00023015"/>
    </source>
</evidence>
<organism evidence="5 6">
    <name type="scientific">Paenibacillus chartarius</name>
    <dbReference type="NCBI Taxonomy" id="747481"/>
    <lineage>
        <taxon>Bacteria</taxon>
        <taxon>Bacillati</taxon>
        <taxon>Bacillota</taxon>
        <taxon>Bacilli</taxon>
        <taxon>Bacillales</taxon>
        <taxon>Paenibacillaceae</taxon>
        <taxon>Paenibacillus</taxon>
    </lineage>
</organism>
<dbReference type="InterPro" id="IPR010982">
    <property type="entry name" value="Lambda_DNA-bd_dom_sf"/>
</dbReference>
<keyword evidence="6" id="KW-1185">Reference proteome</keyword>
<dbReference type="Proteomes" id="UP001589776">
    <property type="component" value="Unassembled WGS sequence"/>
</dbReference>
<reference evidence="5 6" key="1">
    <citation type="submission" date="2024-09" db="EMBL/GenBank/DDBJ databases">
        <authorList>
            <person name="Sun Q."/>
            <person name="Mori K."/>
        </authorList>
    </citation>
    <scope>NUCLEOTIDE SEQUENCE [LARGE SCALE GENOMIC DNA]</scope>
    <source>
        <strain evidence="5 6">CCM 7759</strain>
    </source>
</reference>
<proteinExistence type="predicted"/>
<dbReference type="GO" id="GO:0003677">
    <property type="term" value="F:DNA binding"/>
    <property type="evidence" value="ECO:0007669"/>
    <property type="project" value="UniProtKB-KW"/>
</dbReference>
<keyword evidence="1" id="KW-0805">Transcription regulation</keyword>
<dbReference type="InterPro" id="IPR046335">
    <property type="entry name" value="LacI/GalR-like_sensor"/>
</dbReference>
<keyword evidence="3" id="KW-0804">Transcription</keyword>
<sequence>MKVTINDIARAAGVAKSTVSKVLNDAPTISEATKEKVRQVIKDLQYTPSSIATQLARSASFNIAFIINMDRKSDFSNPFFFSLLSGAESVTCAHGYELTIANASYGDTELLNRYVYSKKADGLLIHSSIISPELAEELRKTELPYVVIGRPAVPKGTLWVDIDNDAGSEIAVSHLLEQGYRRIGMLTGMPGDPISQNRLNGFKRAMASRGVTDDALKLVRTGPGDEASGERLMTDLLQQNERPDAIVCTNNYLAFGALQALEKAGLSVPGSFGVVAFDNFPIAPYMRPPLTVIHMDTHELGIMASTMLLERIREPSVSVEPQILLPELFVRSSTRKGCGKDNGTILGS</sequence>
<dbReference type="RefSeq" id="WP_377473815.1">
    <property type="nucleotide sequence ID" value="NZ_JBHLWN010000107.1"/>
</dbReference>
<dbReference type="SUPFAM" id="SSF47413">
    <property type="entry name" value="lambda repressor-like DNA-binding domains"/>
    <property type="match status" value="1"/>
</dbReference>
<accession>A0ABV6DTR0</accession>
<dbReference type="PANTHER" id="PTHR30146">
    <property type="entry name" value="LACI-RELATED TRANSCRIPTIONAL REPRESSOR"/>
    <property type="match status" value="1"/>
</dbReference>
<evidence type="ECO:0000256" key="2">
    <source>
        <dbReference type="ARBA" id="ARBA00023125"/>
    </source>
</evidence>
<dbReference type="PRINTS" id="PR00036">
    <property type="entry name" value="HTHLACI"/>
</dbReference>
<dbReference type="Gene3D" id="1.10.260.40">
    <property type="entry name" value="lambda repressor-like DNA-binding domains"/>
    <property type="match status" value="1"/>
</dbReference>
<evidence type="ECO:0000259" key="4">
    <source>
        <dbReference type="PROSITE" id="PS50932"/>
    </source>
</evidence>
<dbReference type="InterPro" id="IPR000843">
    <property type="entry name" value="HTH_LacI"/>
</dbReference>
<dbReference type="Pfam" id="PF13377">
    <property type="entry name" value="Peripla_BP_3"/>
    <property type="match status" value="1"/>
</dbReference>
<dbReference type="SMART" id="SM00354">
    <property type="entry name" value="HTH_LACI"/>
    <property type="match status" value="1"/>
</dbReference>
<keyword evidence="2 5" id="KW-0238">DNA-binding</keyword>
<dbReference type="PANTHER" id="PTHR30146:SF109">
    <property type="entry name" value="HTH-TYPE TRANSCRIPTIONAL REGULATOR GALS"/>
    <property type="match status" value="1"/>
</dbReference>
<dbReference type="SUPFAM" id="SSF53822">
    <property type="entry name" value="Periplasmic binding protein-like I"/>
    <property type="match status" value="1"/>
</dbReference>
<dbReference type="Pfam" id="PF00356">
    <property type="entry name" value="LacI"/>
    <property type="match status" value="1"/>
</dbReference>
<gene>
    <name evidence="5" type="ORF">ACFFK0_26935</name>
</gene>
<dbReference type="PROSITE" id="PS50932">
    <property type="entry name" value="HTH_LACI_2"/>
    <property type="match status" value="1"/>
</dbReference>
<comment type="caution">
    <text evidence="5">The sequence shown here is derived from an EMBL/GenBank/DDBJ whole genome shotgun (WGS) entry which is preliminary data.</text>
</comment>
<name>A0ABV6DTR0_9BACL</name>
<dbReference type="Gene3D" id="3.40.50.2300">
    <property type="match status" value="2"/>
</dbReference>